<dbReference type="EMBL" id="DVFK01000049">
    <property type="protein sequence ID" value="HIQ67532.1"/>
    <property type="molecule type" value="Genomic_DNA"/>
</dbReference>
<organism evidence="3 4">
    <name type="scientific">Candidatus Faecousia excrementigallinarum</name>
    <dbReference type="NCBI Taxonomy" id="2840806"/>
    <lineage>
        <taxon>Bacteria</taxon>
        <taxon>Bacillati</taxon>
        <taxon>Bacillota</taxon>
        <taxon>Clostridia</taxon>
        <taxon>Eubacteriales</taxon>
        <taxon>Oscillospiraceae</taxon>
        <taxon>Faecousia</taxon>
    </lineage>
</organism>
<feature type="domain" description="Replication initiator A N-terminal" evidence="2">
    <location>
        <begin position="13"/>
        <end position="75"/>
    </location>
</feature>
<comment type="caution">
    <text evidence="3">The sequence shown here is derived from an EMBL/GenBank/DDBJ whole genome shotgun (WGS) entry which is preliminary data.</text>
</comment>
<dbReference type="Proteomes" id="UP000886796">
    <property type="component" value="Unassembled WGS sequence"/>
</dbReference>
<name>A0A9D0Z1K0_9FIRM</name>
<dbReference type="AlphaFoldDB" id="A0A9D0Z1K0"/>
<dbReference type="InterPro" id="IPR010724">
    <property type="entry name" value="RepA_N"/>
</dbReference>
<sequence length="172" mass="19814">MAFLYPNTGLPPFLMYPRFLLERELSDTARLVYILLLDRARLSQNSPQWQDETGRVFVYYTIPHLAEAAGRGQTGVKAGLRQLEEAGLIFRKRQGMGNPSRIYIRIPSENRPTIRPENRPTIPSESRPTIRSEKTQVTVGKPTPNYNKRNNKKINNYIIKGLDYTYEEGESL</sequence>
<feature type="region of interest" description="Disordered" evidence="1">
    <location>
        <begin position="111"/>
        <end position="148"/>
    </location>
</feature>
<dbReference type="Pfam" id="PF06970">
    <property type="entry name" value="RepA_N"/>
    <property type="match status" value="1"/>
</dbReference>
<evidence type="ECO:0000256" key="1">
    <source>
        <dbReference type="SAM" id="MobiDB-lite"/>
    </source>
</evidence>
<gene>
    <name evidence="3" type="ORF">IAB74_03355</name>
</gene>
<protein>
    <submittedName>
        <fullName evidence="3">Replication initiator protein A</fullName>
    </submittedName>
</protein>
<evidence type="ECO:0000313" key="4">
    <source>
        <dbReference type="Proteomes" id="UP000886796"/>
    </source>
</evidence>
<evidence type="ECO:0000259" key="2">
    <source>
        <dbReference type="Pfam" id="PF06970"/>
    </source>
</evidence>
<evidence type="ECO:0000313" key="3">
    <source>
        <dbReference type="EMBL" id="HIQ67532.1"/>
    </source>
</evidence>
<reference evidence="3" key="1">
    <citation type="submission" date="2020-10" db="EMBL/GenBank/DDBJ databases">
        <authorList>
            <person name="Gilroy R."/>
        </authorList>
    </citation>
    <scope>NUCLEOTIDE SEQUENCE</scope>
    <source>
        <strain evidence="3">13361</strain>
    </source>
</reference>
<reference evidence="3" key="2">
    <citation type="journal article" date="2021" name="PeerJ">
        <title>Extensive microbial diversity within the chicken gut microbiome revealed by metagenomics and culture.</title>
        <authorList>
            <person name="Gilroy R."/>
            <person name="Ravi A."/>
            <person name="Getino M."/>
            <person name="Pursley I."/>
            <person name="Horton D.L."/>
            <person name="Alikhan N.F."/>
            <person name="Baker D."/>
            <person name="Gharbi K."/>
            <person name="Hall N."/>
            <person name="Watson M."/>
            <person name="Adriaenssens E.M."/>
            <person name="Foster-Nyarko E."/>
            <person name="Jarju S."/>
            <person name="Secka A."/>
            <person name="Antonio M."/>
            <person name="Oren A."/>
            <person name="Chaudhuri R.R."/>
            <person name="La Ragione R."/>
            <person name="Hildebrand F."/>
            <person name="Pallen M.J."/>
        </authorList>
    </citation>
    <scope>NUCLEOTIDE SEQUENCE</scope>
    <source>
        <strain evidence="3">13361</strain>
    </source>
</reference>
<accession>A0A9D0Z1K0</accession>
<proteinExistence type="predicted"/>